<proteinExistence type="predicted"/>
<dbReference type="Proteomes" id="UP000182471">
    <property type="component" value="Unassembled WGS sequence"/>
</dbReference>
<sequence>MTLQMSNLLSWMLMFLLTFVFSVIVHKRFKEKNVWNNIVKRYRENTDKKLLSEAEFVTRFGAIENNSILYRLDRLVLTSGIKNYLPWVSGEVMLLGMIMAGMAGFFEGAILFQNVFVAIFLTVAQAVAVYVFFKALSGKTYNEIEDGTAIFVSILSNHAKGSSDIVTIMNNTIPALSGPLRGVVQKFVADAENTGNVDIAFDYMKESVDNRQLQTIIINLKNCMHYQANYEEVLVQMMGQIAAGLSAREDRKNILFSSKLTLVVISIMQIIIVWIIGAGLGIDVKHIMTSNAFGQVLLLVTGLLYLMVGVKMFGTDR</sequence>
<evidence type="ECO:0000313" key="2">
    <source>
        <dbReference type="EMBL" id="SES11446.1"/>
    </source>
</evidence>
<dbReference type="AlphaFoldDB" id="A0A1H9UPW2"/>
<name>A0A1H9UPW2_9FIRM</name>
<accession>A0A1H9UPW2</accession>
<protein>
    <recommendedName>
        <fullName evidence="4">Flp pilus assembly protein TadB</fullName>
    </recommendedName>
</protein>
<keyword evidence="1" id="KW-0812">Transmembrane</keyword>
<feature type="transmembrane region" description="Helical" evidence="1">
    <location>
        <begin position="6"/>
        <end position="25"/>
    </location>
</feature>
<feature type="transmembrane region" description="Helical" evidence="1">
    <location>
        <begin position="292"/>
        <end position="313"/>
    </location>
</feature>
<dbReference type="EMBL" id="FOGW01000035">
    <property type="protein sequence ID" value="SES11446.1"/>
    <property type="molecule type" value="Genomic_DNA"/>
</dbReference>
<keyword evidence="1" id="KW-0472">Membrane</keyword>
<organism evidence="2 3">
    <name type="scientific">Lachnobacterium bovis</name>
    <dbReference type="NCBI Taxonomy" id="140626"/>
    <lineage>
        <taxon>Bacteria</taxon>
        <taxon>Bacillati</taxon>
        <taxon>Bacillota</taxon>
        <taxon>Clostridia</taxon>
        <taxon>Lachnospirales</taxon>
        <taxon>Lachnospiraceae</taxon>
        <taxon>Lachnobacterium</taxon>
    </lineage>
</organism>
<reference evidence="3" key="1">
    <citation type="submission" date="2016-10" db="EMBL/GenBank/DDBJ databases">
        <authorList>
            <person name="Varghese N."/>
            <person name="Submissions S."/>
        </authorList>
    </citation>
    <scope>NUCLEOTIDE SEQUENCE [LARGE SCALE GENOMIC DNA]</scope>
    <source>
        <strain evidence="3">S1b</strain>
    </source>
</reference>
<evidence type="ECO:0000256" key="1">
    <source>
        <dbReference type="SAM" id="Phobius"/>
    </source>
</evidence>
<dbReference type="RefSeq" id="WP_074730972.1">
    <property type="nucleotide sequence ID" value="NZ_FOGW01000035.1"/>
</dbReference>
<keyword evidence="3" id="KW-1185">Reference proteome</keyword>
<evidence type="ECO:0000313" key="3">
    <source>
        <dbReference type="Proteomes" id="UP000182471"/>
    </source>
</evidence>
<feature type="transmembrane region" description="Helical" evidence="1">
    <location>
        <begin position="111"/>
        <end position="133"/>
    </location>
</feature>
<feature type="transmembrane region" description="Helical" evidence="1">
    <location>
        <begin position="260"/>
        <end position="280"/>
    </location>
</feature>
<feature type="transmembrane region" description="Helical" evidence="1">
    <location>
        <begin position="84"/>
        <end position="105"/>
    </location>
</feature>
<gene>
    <name evidence="2" type="ORF">SAMN02910429_02208</name>
</gene>
<evidence type="ECO:0008006" key="4">
    <source>
        <dbReference type="Google" id="ProtNLM"/>
    </source>
</evidence>
<keyword evidence="1" id="KW-1133">Transmembrane helix</keyword>